<keyword evidence="1" id="KW-0472">Membrane</keyword>
<feature type="transmembrane region" description="Helical" evidence="1">
    <location>
        <begin position="165"/>
        <end position="188"/>
    </location>
</feature>
<dbReference type="Pfam" id="PF07670">
    <property type="entry name" value="Gate"/>
    <property type="match status" value="1"/>
</dbReference>
<feature type="domain" description="Nucleoside transporter/FeoB GTPase Gate" evidence="2">
    <location>
        <begin position="43"/>
        <end position="151"/>
    </location>
</feature>
<dbReference type="RefSeq" id="WP_343803771.1">
    <property type="nucleotide sequence ID" value="NZ_BAAADJ010000064.1"/>
</dbReference>
<accession>A0ABP3GL70</accession>
<organism evidence="3 4">
    <name type="scientific">Bacillus carboniphilus</name>
    <dbReference type="NCBI Taxonomy" id="86663"/>
    <lineage>
        <taxon>Bacteria</taxon>
        <taxon>Bacillati</taxon>
        <taxon>Bacillota</taxon>
        <taxon>Bacilli</taxon>
        <taxon>Bacillales</taxon>
        <taxon>Bacillaceae</taxon>
        <taxon>Bacillus</taxon>
    </lineage>
</organism>
<evidence type="ECO:0000313" key="3">
    <source>
        <dbReference type="EMBL" id="GAA0347057.1"/>
    </source>
</evidence>
<comment type="caution">
    <text evidence="3">The sequence shown here is derived from an EMBL/GenBank/DDBJ whole genome shotgun (WGS) entry which is preliminary data.</text>
</comment>
<keyword evidence="1" id="KW-1133">Transmembrane helix</keyword>
<evidence type="ECO:0000256" key="1">
    <source>
        <dbReference type="SAM" id="Phobius"/>
    </source>
</evidence>
<gene>
    <name evidence="3" type="primary">spmA</name>
    <name evidence="3" type="ORF">GCM10008967_41820</name>
</gene>
<feature type="transmembrane region" description="Helical" evidence="1">
    <location>
        <begin position="88"/>
        <end position="112"/>
    </location>
</feature>
<keyword evidence="4" id="KW-1185">Reference proteome</keyword>
<protein>
    <submittedName>
        <fullName evidence="3">Spore maturation protein SpmA</fullName>
    </submittedName>
</protein>
<proteinExistence type="predicted"/>
<dbReference type="EMBL" id="BAAADJ010000064">
    <property type="protein sequence ID" value="GAA0347057.1"/>
    <property type="molecule type" value="Genomic_DNA"/>
</dbReference>
<keyword evidence="1" id="KW-0812">Transmembrane</keyword>
<feature type="transmembrane region" description="Helical" evidence="1">
    <location>
        <begin position="37"/>
        <end position="58"/>
    </location>
</feature>
<evidence type="ECO:0000259" key="2">
    <source>
        <dbReference type="Pfam" id="PF07670"/>
    </source>
</evidence>
<reference evidence="4" key="1">
    <citation type="journal article" date="2019" name="Int. J. Syst. Evol. Microbiol.">
        <title>The Global Catalogue of Microorganisms (GCM) 10K type strain sequencing project: providing services to taxonomists for standard genome sequencing and annotation.</title>
        <authorList>
            <consortium name="The Broad Institute Genomics Platform"/>
            <consortium name="The Broad Institute Genome Sequencing Center for Infectious Disease"/>
            <person name="Wu L."/>
            <person name="Ma J."/>
        </authorList>
    </citation>
    <scope>NUCLEOTIDE SEQUENCE [LARGE SCALE GENOMIC DNA]</scope>
    <source>
        <strain evidence="4">JCM 9731</strain>
    </source>
</reference>
<dbReference type="InterPro" id="IPR011642">
    <property type="entry name" value="Gate_dom"/>
</dbReference>
<name>A0ABP3GL70_9BACI</name>
<dbReference type="Proteomes" id="UP001500782">
    <property type="component" value="Unassembled WGS sequence"/>
</dbReference>
<feature type="transmembrane region" description="Helical" evidence="1">
    <location>
        <begin position="133"/>
        <end position="153"/>
    </location>
</feature>
<sequence>MVNYIWVGLTIIGIIFAIINGNLEEVNKALFNGAKEAVTISIGLISILVFWLGIMRIAQDAGLLNTLAKLFKPIVRRLFPDVPQDHPAMGYILSNMMANMFGLGNAATPLGIKAMEQLKVLNGNKPVASRSMITFLAINTSSLTLIPTTVLAIRMNYNSANPTEIVLPTIIATICSTMGAIMIDRYFYYRRVRKGREL</sequence>
<evidence type="ECO:0000313" key="4">
    <source>
        <dbReference type="Proteomes" id="UP001500782"/>
    </source>
</evidence>
<feature type="transmembrane region" description="Helical" evidence="1">
    <location>
        <begin position="6"/>
        <end position="25"/>
    </location>
</feature>